<dbReference type="Proteomes" id="UP001381693">
    <property type="component" value="Unassembled WGS sequence"/>
</dbReference>
<keyword evidence="2" id="KW-1185">Reference proteome</keyword>
<gene>
    <name evidence="1" type="ORF">SK128_016651</name>
</gene>
<accession>A0AAN8WHT7</accession>
<proteinExistence type="predicted"/>
<evidence type="ECO:0000313" key="2">
    <source>
        <dbReference type="Proteomes" id="UP001381693"/>
    </source>
</evidence>
<name>A0AAN8WHT7_HALRR</name>
<evidence type="ECO:0000313" key="1">
    <source>
        <dbReference type="EMBL" id="KAK7065357.1"/>
    </source>
</evidence>
<dbReference type="EMBL" id="JAXCGZ010020805">
    <property type="protein sequence ID" value="KAK7065357.1"/>
    <property type="molecule type" value="Genomic_DNA"/>
</dbReference>
<reference evidence="1 2" key="1">
    <citation type="submission" date="2023-11" db="EMBL/GenBank/DDBJ databases">
        <title>Halocaridina rubra genome assembly.</title>
        <authorList>
            <person name="Smith C."/>
        </authorList>
    </citation>
    <scope>NUCLEOTIDE SEQUENCE [LARGE SCALE GENOMIC DNA]</scope>
    <source>
        <strain evidence="1">EP-1</strain>
        <tissue evidence="1">Whole</tissue>
    </source>
</reference>
<comment type="caution">
    <text evidence="1">The sequence shown here is derived from an EMBL/GenBank/DDBJ whole genome shotgun (WGS) entry which is preliminary data.</text>
</comment>
<dbReference type="AlphaFoldDB" id="A0AAN8WHT7"/>
<protein>
    <submittedName>
        <fullName evidence="1">Uncharacterized protein</fullName>
    </submittedName>
</protein>
<sequence length="76" mass="8711">MDEMNRTDFISGDENEEYVEPKLGMAFRSPRLGPLRGENTPYMDTLFARLVMDTSADDSYTTEKLRMDALDLSHVC</sequence>
<organism evidence="1 2">
    <name type="scientific">Halocaridina rubra</name>
    <name type="common">Hawaiian red shrimp</name>
    <dbReference type="NCBI Taxonomy" id="373956"/>
    <lineage>
        <taxon>Eukaryota</taxon>
        <taxon>Metazoa</taxon>
        <taxon>Ecdysozoa</taxon>
        <taxon>Arthropoda</taxon>
        <taxon>Crustacea</taxon>
        <taxon>Multicrustacea</taxon>
        <taxon>Malacostraca</taxon>
        <taxon>Eumalacostraca</taxon>
        <taxon>Eucarida</taxon>
        <taxon>Decapoda</taxon>
        <taxon>Pleocyemata</taxon>
        <taxon>Caridea</taxon>
        <taxon>Atyoidea</taxon>
        <taxon>Atyidae</taxon>
        <taxon>Halocaridina</taxon>
    </lineage>
</organism>